<accession>A0A6A7A748</accession>
<sequence length="245" mass="26584">MASAILFGNANAGFQGGIINGNVRRETPPLPDIVIPFAQDVDFVKRGTTCDQINRICAVPNSRAALVGLGGVGKSQIAIDNAARFEQSYRNIADRVKITGRQDPQANIFKLVHDWLCCCKQQWLLVLDNVDNARFLLEGQSDVRGQITNASGASRPLREYLPHCELGSILVTTHNKEAAQQLVEKCNIISVEPMDEAQALALFKKKLGVEGDNGSIVELAVALETCRSLLCKPLHTSSEAHPAAQ</sequence>
<dbReference type="InterPro" id="IPR027417">
    <property type="entry name" value="P-loop_NTPase"/>
</dbReference>
<dbReference type="SUPFAM" id="SSF52540">
    <property type="entry name" value="P-loop containing nucleoside triphosphate hydrolases"/>
    <property type="match status" value="1"/>
</dbReference>
<evidence type="ECO:0008006" key="3">
    <source>
        <dbReference type="Google" id="ProtNLM"/>
    </source>
</evidence>
<evidence type="ECO:0000313" key="1">
    <source>
        <dbReference type="EMBL" id="KAF2829006.1"/>
    </source>
</evidence>
<dbReference type="EMBL" id="MU006221">
    <property type="protein sequence ID" value="KAF2829006.1"/>
    <property type="molecule type" value="Genomic_DNA"/>
</dbReference>
<evidence type="ECO:0000313" key="2">
    <source>
        <dbReference type="Proteomes" id="UP000799424"/>
    </source>
</evidence>
<name>A0A6A7A748_9PLEO</name>
<reference evidence="1" key="1">
    <citation type="journal article" date="2020" name="Stud. Mycol.">
        <title>101 Dothideomycetes genomes: a test case for predicting lifestyles and emergence of pathogens.</title>
        <authorList>
            <person name="Haridas S."/>
            <person name="Albert R."/>
            <person name="Binder M."/>
            <person name="Bloem J."/>
            <person name="Labutti K."/>
            <person name="Salamov A."/>
            <person name="Andreopoulos B."/>
            <person name="Baker S."/>
            <person name="Barry K."/>
            <person name="Bills G."/>
            <person name="Bluhm B."/>
            <person name="Cannon C."/>
            <person name="Castanera R."/>
            <person name="Culley D."/>
            <person name="Daum C."/>
            <person name="Ezra D."/>
            <person name="Gonzalez J."/>
            <person name="Henrissat B."/>
            <person name="Kuo A."/>
            <person name="Liang C."/>
            <person name="Lipzen A."/>
            <person name="Lutzoni F."/>
            <person name="Magnuson J."/>
            <person name="Mondo S."/>
            <person name="Nolan M."/>
            <person name="Ohm R."/>
            <person name="Pangilinan J."/>
            <person name="Park H.-J."/>
            <person name="Ramirez L."/>
            <person name="Alfaro M."/>
            <person name="Sun H."/>
            <person name="Tritt A."/>
            <person name="Yoshinaga Y."/>
            <person name="Zwiers L.-H."/>
            <person name="Turgeon B."/>
            <person name="Goodwin S."/>
            <person name="Spatafora J."/>
            <person name="Crous P."/>
            <person name="Grigoriev I."/>
        </authorList>
    </citation>
    <scope>NUCLEOTIDE SEQUENCE</scope>
    <source>
        <strain evidence="1">CBS 113818</strain>
    </source>
</reference>
<keyword evidence="2" id="KW-1185">Reference proteome</keyword>
<dbReference type="Gene3D" id="3.40.50.300">
    <property type="entry name" value="P-loop containing nucleotide triphosphate hydrolases"/>
    <property type="match status" value="1"/>
</dbReference>
<proteinExistence type="predicted"/>
<gene>
    <name evidence="1" type="ORF">CC86DRAFT_464729</name>
</gene>
<organism evidence="1 2">
    <name type="scientific">Ophiobolus disseminans</name>
    <dbReference type="NCBI Taxonomy" id="1469910"/>
    <lineage>
        <taxon>Eukaryota</taxon>
        <taxon>Fungi</taxon>
        <taxon>Dikarya</taxon>
        <taxon>Ascomycota</taxon>
        <taxon>Pezizomycotina</taxon>
        <taxon>Dothideomycetes</taxon>
        <taxon>Pleosporomycetidae</taxon>
        <taxon>Pleosporales</taxon>
        <taxon>Pleosporineae</taxon>
        <taxon>Phaeosphaeriaceae</taxon>
        <taxon>Ophiobolus</taxon>
    </lineage>
</organism>
<dbReference type="Proteomes" id="UP000799424">
    <property type="component" value="Unassembled WGS sequence"/>
</dbReference>
<dbReference type="AlphaFoldDB" id="A0A6A7A748"/>
<protein>
    <recommendedName>
        <fullName evidence="3">NB-ARC domain-containing protein</fullName>
    </recommendedName>
</protein>
<dbReference type="OrthoDB" id="20872at2759"/>